<dbReference type="EMBL" id="CM047739">
    <property type="protein sequence ID" value="KAJ0042381.1"/>
    <property type="molecule type" value="Genomic_DNA"/>
</dbReference>
<reference evidence="2" key="1">
    <citation type="journal article" date="2023" name="G3 (Bethesda)">
        <title>Genome assembly and association tests identify interacting loci associated with vigor, precocity, and sex in interspecific pistachio rootstocks.</title>
        <authorList>
            <person name="Palmer W."/>
            <person name="Jacygrad E."/>
            <person name="Sagayaradj S."/>
            <person name="Cavanaugh K."/>
            <person name="Han R."/>
            <person name="Bertier L."/>
            <person name="Beede B."/>
            <person name="Kafkas S."/>
            <person name="Golino D."/>
            <person name="Preece J."/>
            <person name="Michelmore R."/>
        </authorList>
    </citation>
    <scope>NUCLEOTIDE SEQUENCE [LARGE SCALE GENOMIC DNA]</scope>
</reference>
<comment type="caution">
    <text evidence="1">The sequence shown here is derived from an EMBL/GenBank/DDBJ whole genome shotgun (WGS) entry which is preliminary data.</text>
</comment>
<evidence type="ECO:0000313" key="1">
    <source>
        <dbReference type="EMBL" id="KAJ0042381.1"/>
    </source>
</evidence>
<protein>
    <submittedName>
        <fullName evidence="1">Uncharacterized protein</fullName>
    </submittedName>
</protein>
<name>A0ACC0YVC1_9ROSI</name>
<gene>
    <name evidence="1" type="ORF">Pint_17331</name>
</gene>
<keyword evidence="2" id="KW-1185">Reference proteome</keyword>
<dbReference type="Proteomes" id="UP001163603">
    <property type="component" value="Chromosome 4"/>
</dbReference>
<proteinExistence type="predicted"/>
<evidence type="ECO:0000313" key="2">
    <source>
        <dbReference type="Proteomes" id="UP001163603"/>
    </source>
</evidence>
<organism evidence="1 2">
    <name type="scientific">Pistacia integerrima</name>
    <dbReference type="NCBI Taxonomy" id="434235"/>
    <lineage>
        <taxon>Eukaryota</taxon>
        <taxon>Viridiplantae</taxon>
        <taxon>Streptophyta</taxon>
        <taxon>Embryophyta</taxon>
        <taxon>Tracheophyta</taxon>
        <taxon>Spermatophyta</taxon>
        <taxon>Magnoliopsida</taxon>
        <taxon>eudicotyledons</taxon>
        <taxon>Gunneridae</taxon>
        <taxon>Pentapetalae</taxon>
        <taxon>rosids</taxon>
        <taxon>malvids</taxon>
        <taxon>Sapindales</taxon>
        <taxon>Anacardiaceae</taxon>
        <taxon>Pistacia</taxon>
    </lineage>
</organism>
<sequence length="198" mass="22097">MRKGKQHKILASAKDNDGSDNFNDSEKKIIRKEIERQRRQHMSMLNASLRSLLPLESIKGKRSVSDHINEAVNYIKNLEKKVQDLSSKRDNLKNYTDLDGLDHGNATSSNRLTNSSVTVSPYCGGVDIVINSVLREEGLILSRVLEVVLEEGLDVTRCVSTQTDDGFFHNIQSEVGDLTGIDLSELQQKLNDVIVSTS</sequence>
<accession>A0ACC0YVC1</accession>